<evidence type="ECO:0000259" key="2">
    <source>
        <dbReference type="Pfam" id="PF01757"/>
    </source>
</evidence>
<sequence>MPRDTYLDTGKAILIFLVVLGHFLEKLVGWKSPEIKAILATIYTFHIPAFTFISGMFFKDKDLVKKVIYFFSLLIPFQIIYCLFNWGLKGEIYLEYLISPFWILWYIAAMIAWTVMTPLLKKLKTPVIIAVALSLLIGLSPINNYYFSLGRIFVFFPFFVMGAFYGHQIVNYVKQKKLCLYAAPFIFIGLLVYYFYTDINKYWLYGSFSYSQLGVDAISGMIKRMAFLALSLITVLAFFSSIQLFRGRWLQLGQRTLSVYIFHGFVVLIIVSLFNLKDDVAFTIFLSTITTFLTCLMLKKNIFYNSINYINKKICSNSPFFNGQNQ</sequence>
<feature type="transmembrane region" description="Helical" evidence="1">
    <location>
        <begin position="280"/>
        <end position="298"/>
    </location>
</feature>
<feature type="transmembrane region" description="Helical" evidence="1">
    <location>
        <begin position="93"/>
        <end position="113"/>
    </location>
</feature>
<keyword evidence="3" id="KW-0012">Acyltransferase</keyword>
<accession>A0ABY4E9P1</accession>
<dbReference type="PANTHER" id="PTHR37312:SF1">
    <property type="entry name" value="MEMBRANE-BOUND ACYLTRANSFERASE YKRP-RELATED"/>
    <property type="match status" value="1"/>
</dbReference>
<dbReference type="GO" id="GO:0016746">
    <property type="term" value="F:acyltransferase activity"/>
    <property type="evidence" value="ECO:0007669"/>
    <property type="project" value="UniProtKB-KW"/>
</dbReference>
<reference evidence="3" key="2">
    <citation type="journal article" date="2022" name="Res Sq">
        <title>Evolution of multicellular longitudinally dividing oral cavity symbionts (Neisseriaceae).</title>
        <authorList>
            <person name="Nyongesa S."/>
            <person name="Weber P."/>
            <person name="Bernet E."/>
            <person name="Pullido F."/>
            <person name="Nieckarz M."/>
            <person name="Delaby M."/>
            <person name="Nieves C."/>
            <person name="Viehboeck T."/>
            <person name="Krause N."/>
            <person name="Rivera-Millot A."/>
            <person name="Nakamura A."/>
            <person name="Vischer N."/>
            <person name="VanNieuwenhze M."/>
            <person name="Brun Y."/>
            <person name="Cava F."/>
            <person name="Bulgheresi S."/>
            <person name="Veyrier F."/>
        </authorList>
    </citation>
    <scope>NUCLEOTIDE SEQUENCE</scope>
    <source>
        <strain evidence="3">SAG 1488-6</strain>
    </source>
</reference>
<dbReference type="Proteomes" id="UP000832034">
    <property type="component" value="Chromosome"/>
</dbReference>
<feature type="transmembrane region" description="Helical" evidence="1">
    <location>
        <begin position="178"/>
        <end position="196"/>
    </location>
</feature>
<evidence type="ECO:0000256" key="1">
    <source>
        <dbReference type="SAM" id="Phobius"/>
    </source>
</evidence>
<evidence type="ECO:0000313" key="4">
    <source>
        <dbReference type="Proteomes" id="UP000832034"/>
    </source>
</evidence>
<feature type="transmembrane region" description="Helical" evidence="1">
    <location>
        <begin position="148"/>
        <end position="166"/>
    </location>
</feature>
<proteinExistence type="predicted"/>
<dbReference type="EMBL" id="CP091512">
    <property type="protein sequence ID" value="UOO91969.1"/>
    <property type="molecule type" value="Genomic_DNA"/>
</dbReference>
<feature type="transmembrane region" description="Helical" evidence="1">
    <location>
        <begin position="12"/>
        <end position="29"/>
    </location>
</feature>
<gene>
    <name evidence="3" type="ORF">LVJ81_10050</name>
</gene>
<feature type="transmembrane region" description="Helical" evidence="1">
    <location>
        <begin position="35"/>
        <end position="58"/>
    </location>
</feature>
<protein>
    <submittedName>
        <fullName evidence="3">Acyltransferase family protein</fullName>
    </submittedName>
</protein>
<dbReference type="Pfam" id="PF01757">
    <property type="entry name" value="Acyl_transf_3"/>
    <property type="match status" value="1"/>
</dbReference>
<feature type="transmembrane region" description="Helical" evidence="1">
    <location>
        <begin position="225"/>
        <end position="245"/>
    </location>
</feature>
<name>A0ABY4E9P1_VITST</name>
<keyword evidence="1" id="KW-0472">Membrane</keyword>
<feature type="transmembrane region" description="Helical" evidence="1">
    <location>
        <begin position="125"/>
        <end position="142"/>
    </location>
</feature>
<keyword evidence="1" id="KW-0812">Transmembrane</keyword>
<organism evidence="3 4">
    <name type="scientific">Vitreoscilla stercoraria</name>
    <dbReference type="NCBI Taxonomy" id="61"/>
    <lineage>
        <taxon>Bacteria</taxon>
        <taxon>Pseudomonadati</taxon>
        <taxon>Pseudomonadota</taxon>
        <taxon>Betaproteobacteria</taxon>
        <taxon>Neisseriales</taxon>
        <taxon>Neisseriaceae</taxon>
        <taxon>Vitreoscilla</taxon>
    </lineage>
</organism>
<dbReference type="PANTHER" id="PTHR37312">
    <property type="entry name" value="MEMBRANE-BOUND ACYLTRANSFERASE YKRP-RELATED"/>
    <property type="match status" value="1"/>
</dbReference>
<keyword evidence="1" id="KW-1133">Transmembrane helix</keyword>
<evidence type="ECO:0000313" key="3">
    <source>
        <dbReference type="EMBL" id="UOO91969.1"/>
    </source>
</evidence>
<dbReference type="InterPro" id="IPR002656">
    <property type="entry name" value="Acyl_transf_3_dom"/>
</dbReference>
<dbReference type="RefSeq" id="WP_019957284.1">
    <property type="nucleotide sequence ID" value="NZ_CP091512.1"/>
</dbReference>
<feature type="transmembrane region" description="Helical" evidence="1">
    <location>
        <begin position="67"/>
        <end position="87"/>
    </location>
</feature>
<dbReference type="InterPro" id="IPR052734">
    <property type="entry name" value="Nod_factor_acetyltransferase"/>
</dbReference>
<feature type="domain" description="Acyltransferase 3" evidence="2">
    <location>
        <begin position="5"/>
        <end position="297"/>
    </location>
</feature>
<reference evidence="3" key="1">
    <citation type="submission" date="2021-12" db="EMBL/GenBank/DDBJ databases">
        <authorList>
            <person name="Veyrier F.J."/>
        </authorList>
    </citation>
    <scope>NUCLEOTIDE SEQUENCE</scope>
    <source>
        <strain evidence="3">SAG 1488-6</strain>
    </source>
</reference>
<keyword evidence="4" id="KW-1185">Reference proteome</keyword>
<feature type="transmembrane region" description="Helical" evidence="1">
    <location>
        <begin position="257"/>
        <end position="274"/>
    </location>
</feature>
<keyword evidence="3" id="KW-0808">Transferase</keyword>